<dbReference type="PIRSF" id="PIRSF037227">
    <property type="entry name" value="Aminobenzoyl-glu_utiliz_pB"/>
    <property type="match status" value="1"/>
</dbReference>
<protein>
    <recommendedName>
        <fullName evidence="4">Amidohydrolase</fullName>
    </recommendedName>
</protein>
<dbReference type="Pfam" id="PF01546">
    <property type="entry name" value="Peptidase_M20"/>
    <property type="match status" value="1"/>
</dbReference>
<keyword evidence="1" id="KW-0378">Hydrolase</keyword>
<evidence type="ECO:0000256" key="1">
    <source>
        <dbReference type="ARBA" id="ARBA00022801"/>
    </source>
</evidence>
<evidence type="ECO:0000313" key="2">
    <source>
        <dbReference type="EMBL" id="KXG84109.1"/>
    </source>
</evidence>
<reference evidence="2 3" key="1">
    <citation type="submission" date="2015-11" db="EMBL/GenBank/DDBJ databases">
        <title>Draft genome sequence of Agrobacterium sp. R89-1.</title>
        <authorList>
            <person name="Zahradnik J."/>
            <person name="Kyslikova E."/>
            <person name="Palyzova A."/>
            <person name="Kyslik P."/>
        </authorList>
    </citation>
    <scope>NUCLEOTIDE SEQUENCE [LARGE SCALE GENOMIC DNA]</scope>
    <source>
        <strain evidence="2 3">R89-1</strain>
    </source>
</reference>
<dbReference type="InterPro" id="IPR017439">
    <property type="entry name" value="Amidohydrolase"/>
</dbReference>
<comment type="caution">
    <text evidence="2">The sequence shown here is derived from an EMBL/GenBank/DDBJ whole genome shotgun (WGS) entry which is preliminary data.</text>
</comment>
<dbReference type="EMBL" id="LNUW01000038">
    <property type="protein sequence ID" value="KXG84109.1"/>
    <property type="molecule type" value="Genomic_DNA"/>
</dbReference>
<dbReference type="AlphaFoldDB" id="A0A135NY91"/>
<dbReference type="Gene3D" id="3.30.70.360">
    <property type="match status" value="1"/>
</dbReference>
<dbReference type="PANTHER" id="PTHR30575:SF0">
    <property type="entry name" value="XAA-ARG DIPEPTIDASE"/>
    <property type="match status" value="1"/>
</dbReference>
<dbReference type="InterPro" id="IPR036264">
    <property type="entry name" value="Bact_exopeptidase_dim_dom"/>
</dbReference>
<keyword evidence="3" id="KW-1185">Reference proteome</keyword>
<dbReference type="Gene3D" id="3.40.630.10">
    <property type="entry name" value="Zn peptidases"/>
    <property type="match status" value="1"/>
</dbReference>
<dbReference type="FunFam" id="3.30.70.360:FF:000004">
    <property type="entry name" value="Peptidase M20 domain-containing protein 2"/>
    <property type="match status" value="1"/>
</dbReference>
<dbReference type="InterPro" id="IPR017145">
    <property type="entry name" value="Aminobenzoyl-glu_utiliz_pB"/>
</dbReference>
<dbReference type="InterPro" id="IPR052030">
    <property type="entry name" value="Peptidase_M20/M20A_hydrolases"/>
</dbReference>
<evidence type="ECO:0008006" key="4">
    <source>
        <dbReference type="Google" id="ProtNLM"/>
    </source>
</evidence>
<dbReference type="SUPFAM" id="SSF55031">
    <property type="entry name" value="Bacterial exopeptidase dimerisation domain"/>
    <property type="match status" value="1"/>
</dbReference>
<evidence type="ECO:0000313" key="3">
    <source>
        <dbReference type="Proteomes" id="UP000070498"/>
    </source>
</evidence>
<dbReference type="GO" id="GO:0046657">
    <property type="term" value="P:folic acid catabolic process"/>
    <property type="evidence" value="ECO:0007669"/>
    <property type="project" value="TreeGrafter"/>
</dbReference>
<gene>
    <name evidence="2" type="ORF">ATO67_13970</name>
</gene>
<organism evidence="2 3">
    <name type="scientific">Agrobacterium bohemicum</name>
    <dbReference type="NCBI Taxonomy" id="2052828"/>
    <lineage>
        <taxon>Bacteria</taxon>
        <taxon>Pseudomonadati</taxon>
        <taxon>Pseudomonadota</taxon>
        <taxon>Alphaproteobacteria</taxon>
        <taxon>Hyphomicrobiales</taxon>
        <taxon>Rhizobiaceae</taxon>
        <taxon>Rhizobium/Agrobacterium group</taxon>
        <taxon>Agrobacterium</taxon>
    </lineage>
</organism>
<dbReference type="GO" id="GO:0016805">
    <property type="term" value="F:dipeptidase activity"/>
    <property type="evidence" value="ECO:0007669"/>
    <property type="project" value="TreeGrafter"/>
</dbReference>
<name>A0A135NY91_9HYPH</name>
<dbReference type="STRING" id="2052828.ATO67_13970"/>
<sequence length="462" mass="48813">MGMNEITIDLAGVLAAVDKRAARYSRLADEIWEFAELGFSESRSSKAQMDVLAAEGFKITAGIGGLPTAFVAERGKGKPVIGLLGEFDALAGMSQVAGSAKEEFLHPGMAGHGCGHNLLGTGSALAAAAAAEILEAMGIPGTIRYYACPAEEGGGGKAFMARAGVFDDLDAAFSWHPAPTSSAHMSRTNAFLQIRVIFRGHASHAALTPHLGRSALDAAELMNVGCNYLREHIEDGERIHYAYRDAGGIAANVVQSRTELAYIVRSRTIEGLNALVARVEQVARGAAMMSGSQVEFSIESGMSPYQPNLALTTMMHEQFIALGAPDFDEKDLAAAVAFNDPDYQGNRALDGDIAPLADHVGNSLGSTDVGDVSVVIPLAQIWVASFARSTAFHSWQLVSQGKLPAAHKGMFQAAKVMTASVLRAIKDTDLLEQAKQEHRNRNAGGGYVCPIPDEVLPPLPQG</sequence>
<dbReference type="GO" id="GO:0071713">
    <property type="term" value="F:para-aminobenzoyl-glutamate hydrolase activity"/>
    <property type="evidence" value="ECO:0007669"/>
    <property type="project" value="TreeGrafter"/>
</dbReference>
<dbReference type="InterPro" id="IPR002933">
    <property type="entry name" value="Peptidase_M20"/>
</dbReference>
<proteinExistence type="predicted"/>
<dbReference type="Proteomes" id="UP000070498">
    <property type="component" value="Unassembled WGS sequence"/>
</dbReference>
<dbReference type="PANTHER" id="PTHR30575">
    <property type="entry name" value="PEPTIDASE M20"/>
    <property type="match status" value="1"/>
</dbReference>
<dbReference type="SUPFAM" id="SSF53187">
    <property type="entry name" value="Zn-dependent exopeptidases"/>
    <property type="match status" value="1"/>
</dbReference>
<dbReference type="NCBIfam" id="TIGR01891">
    <property type="entry name" value="amidohydrolases"/>
    <property type="match status" value="1"/>
</dbReference>
<dbReference type="GO" id="GO:0005737">
    <property type="term" value="C:cytoplasm"/>
    <property type="evidence" value="ECO:0007669"/>
    <property type="project" value="TreeGrafter"/>
</dbReference>
<accession>A0A135NY91</accession>